<dbReference type="InterPro" id="IPR050109">
    <property type="entry name" value="HTH-type_TetR-like_transc_reg"/>
</dbReference>
<keyword evidence="2 4" id="KW-0238">DNA-binding</keyword>
<dbReference type="EMBL" id="JBHSRJ010000005">
    <property type="protein sequence ID" value="MFC6044385.1"/>
    <property type="molecule type" value="Genomic_DNA"/>
</dbReference>
<protein>
    <submittedName>
        <fullName evidence="6">TetR/AcrR family transcriptional regulator</fullName>
    </submittedName>
</protein>
<dbReference type="InterPro" id="IPR036271">
    <property type="entry name" value="Tet_transcr_reg_TetR-rel_C_sf"/>
</dbReference>
<dbReference type="PRINTS" id="PR00455">
    <property type="entry name" value="HTHTETR"/>
</dbReference>
<accession>A0ABW1LLT8</accession>
<gene>
    <name evidence="6" type="ORF">ACFPYL_14945</name>
</gene>
<reference evidence="7" key="1">
    <citation type="journal article" date="2019" name="Int. J. Syst. Evol. Microbiol.">
        <title>The Global Catalogue of Microorganisms (GCM) 10K type strain sequencing project: providing services to taxonomists for standard genome sequencing and annotation.</title>
        <authorList>
            <consortium name="The Broad Institute Genomics Platform"/>
            <consortium name="The Broad Institute Genome Sequencing Center for Infectious Disease"/>
            <person name="Wu L."/>
            <person name="Ma J."/>
        </authorList>
    </citation>
    <scope>NUCLEOTIDE SEQUENCE [LARGE SCALE GENOMIC DNA]</scope>
    <source>
        <strain evidence="7">CCUG 54522</strain>
    </source>
</reference>
<dbReference type="InterPro" id="IPR011075">
    <property type="entry name" value="TetR_C"/>
</dbReference>
<keyword evidence="7" id="KW-1185">Reference proteome</keyword>
<keyword evidence="1" id="KW-0805">Transcription regulation</keyword>
<feature type="domain" description="HTH tetR-type" evidence="5">
    <location>
        <begin position="18"/>
        <end position="78"/>
    </location>
</feature>
<sequence>MPPDEETPRRGRGRPRSPGAEQKILHAALEEYTEHGWAGFTMDGVARRAGFGKSTLYLRWADKDALLTDAVRLRSRTVVEVDTGSLRGDLTGLATGVFREFADAEGWAGFRMVVDSASASQPLGQFTREISGVHREVIGGIFQRARERGELRAAVEPLAITDLIYGAGLFFTLGRRLDHDPITDEMVAARVADVVEVIIGGLG</sequence>
<dbReference type="InterPro" id="IPR001647">
    <property type="entry name" value="HTH_TetR"/>
</dbReference>
<dbReference type="SUPFAM" id="SSF48498">
    <property type="entry name" value="Tetracyclin repressor-like, C-terminal domain"/>
    <property type="match status" value="1"/>
</dbReference>
<dbReference type="RefSeq" id="WP_379155745.1">
    <property type="nucleotide sequence ID" value="NZ_JBHSRJ010000005.1"/>
</dbReference>
<dbReference type="InterPro" id="IPR009057">
    <property type="entry name" value="Homeodomain-like_sf"/>
</dbReference>
<evidence type="ECO:0000256" key="2">
    <source>
        <dbReference type="ARBA" id="ARBA00023125"/>
    </source>
</evidence>
<evidence type="ECO:0000313" key="6">
    <source>
        <dbReference type="EMBL" id="MFC6044385.1"/>
    </source>
</evidence>
<dbReference type="Pfam" id="PF16859">
    <property type="entry name" value="TetR_C_11"/>
    <property type="match status" value="1"/>
</dbReference>
<dbReference type="PANTHER" id="PTHR30055:SF148">
    <property type="entry name" value="TETR-FAMILY TRANSCRIPTIONAL REGULATOR"/>
    <property type="match status" value="1"/>
</dbReference>
<dbReference type="PANTHER" id="PTHR30055">
    <property type="entry name" value="HTH-TYPE TRANSCRIPTIONAL REGULATOR RUTR"/>
    <property type="match status" value="1"/>
</dbReference>
<dbReference type="Gene3D" id="1.10.10.60">
    <property type="entry name" value="Homeodomain-like"/>
    <property type="match status" value="1"/>
</dbReference>
<evidence type="ECO:0000259" key="5">
    <source>
        <dbReference type="PROSITE" id="PS50977"/>
    </source>
</evidence>
<proteinExistence type="predicted"/>
<evidence type="ECO:0000313" key="7">
    <source>
        <dbReference type="Proteomes" id="UP001596135"/>
    </source>
</evidence>
<organism evidence="6 7">
    <name type="scientific">Nocardioides hankookensis</name>
    <dbReference type="NCBI Taxonomy" id="443157"/>
    <lineage>
        <taxon>Bacteria</taxon>
        <taxon>Bacillati</taxon>
        <taxon>Actinomycetota</taxon>
        <taxon>Actinomycetes</taxon>
        <taxon>Propionibacteriales</taxon>
        <taxon>Nocardioidaceae</taxon>
        <taxon>Nocardioides</taxon>
    </lineage>
</organism>
<dbReference type="Proteomes" id="UP001596135">
    <property type="component" value="Unassembled WGS sequence"/>
</dbReference>
<comment type="caution">
    <text evidence="6">The sequence shown here is derived from an EMBL/GenBank/DDBJ whole genome shotgun (WGS) entry which is preliminary data.</text>
</comment>
<evidence type="ECO:0000256" key="4">
    <source>
        <dbReference type="PROSITE-ProRule" id="PRU00335"/>
    </source>
</evidence>
<dbReference type="Pfam" id="PF00440">
    <property type="entry name" value="TetR_N"/>
    <property type="match status" value="1"/>
</dbReference>
<dbReference type="PROSITE" id="PS50977">
    <property type="entry name" value="HTH_TETR_2"/>
    <property type="match status" value="1"/>
</dbReference>
<keyword evidence="3" id="KW-0804">Transcription</keyword>
<evidence type="ECO:0000256" key="3">
    <source>
        <dbReference type="ARBA" id="ARBA00023163"/>
    </source>
</evidence>
<evidence type="ECO:0000256" key="1">
    <source>
        <dbReference type="ARBA" id="ARBA00023015"/>
    </source>
</evidence>
<dbReference type="SUPFAM" id="SSF46689">
    <property type="entry name" value="Homeodomain-like"/>
    <property type="match status" value="1"/>
</dbReference>
<dbReference type="Gene3D" id="1.10.357.10">
    <property type="entry name" value="Tetracycline Repressor, domain 2"/>
    <property type="match status" value="1"/>
</dbReference>
<feature type="DNA-binding region" description="H-T-H motif" evidence="4">
    <location>
        <begin position="41"/>
        <end position="60"/>
    </location>
</feature>
<name>A0ABW1LLT8_9ACTN</name>